<evidence type="ECO:0000313" key="1">
    <source>
        <dbReference type="EMBL" id="TWT81516.1"/>
    </source>
</evidence>
<keyword evidence="2" id="KW-1185">Reference proteome</keyword>
<proteinExistence type="predicted"/>
<dbReference type="EMBL" id="SJPJ01000001">
    <property type="protein sequence ID" value="TWT81516.1"/>
    <property type="molecule type" value="Genomic_DNA"/>
</dbReference>
<sequence length="66" mass="7170" precursor="true">MTRVSVVSAATGIHVVPGLYEGLLKYRIAPFLVNKSGALRFSIKTLSDCLDRQRILPGVILCLGIK</sequence>
<organism evidence="1 2">
    <name type="scientific">Novipirellula herctigrandis</name>
    <dbReference type="NCBI Taxonomy" id="2527986"/>
    <lineage>
        <taxon>Bacteria</taxon>
        <taxon>Pseudomonadati</taxon>
        <taxon>Planctomycetota</taxon>
        <taxon>Planctomycetia</taxon>
        <taxon>Pirellulales</taxon>
        <taxon>Pirellulaceae</taxon>
        <taxon>Novipirellula</taxon>
    </lineage>
</organism>
<comment type="caution">
    <text evidence="1">The sequence shown here is derived from an EMBL/GenBank/DDBJ whole genome shotgun (WGS) entry which is preliminary data.</text>
</comment>
<reference evidence="1 2" key="1">
    <citation type="submission" date="2019-02" db="EMBL/GenBank/DDBJ databases">
        <title>Deep-cultivation of Planctomycetes and their phenomic and genomic characterization uncovers novel biology.</title>
        <authorList>
            <person name="Wiegand S."/>
            <person name="Jogler M."/>
            <person name="Boedeker C."/>
            <person name="Pinto D."/>
            <person name="Vollmers J."/>
            <person name="Rivas-Marin E."/>
            <person name="Kohn T."/>
            <person name="Peeters S.H."/>
            <person name="Heuer A."/>
            <person name="Rast P."/>
            <person name="Oberbeckmann S."/>
            <person name="Bunk B."/>
            <person name="Jeske O."/>
            <person name="Meyerdierks A."/>
            <person name="Storesund J.E."/>
            <person name="Kallscheuer N."/>
            <person name="Luecker S."/>
            <person name="Lage O.M."/>
            <person name="Pohl T."/>
            <person name="Merkel B.J."/>
            <person name="Hornburger P."/>
            <person name="Mueller R.-W."/>
            <person name="Bruemmer F."/>
            <person name="Labrenz M."/>
            <person name="Spormann A.M."/>
            <person name="Op Den Camp H."/>
            <person name="Overmann J."/>
            <person name="Amann R."/>
            <person name="Jetten M.S.M."/>
            <person name="Mascher T."/>
            <person name="Medema M.H."/>
            <person name="Devos D.P."/>
            <person name="Kaster A.-K."/>
            <person name="Ovreas L."/>
            <person name="Rohde M."/>
            <person name="Galperin M.Y."/>
            <person name="Jogler C."/>
        </authorList>
    </citation>
    <scope>NUCLEOTIDE SEQUENCE [LARGE SCALE GENOMIC DNA]</scope>
    <source>
        <strain evidence="1 2">CA13</strain>
    </source>
</reference>
<dbReference type="Proteomes" id="UP000315010">
    <property type="component" value="Unassembled WGS sequence"/>
</dbReference>
<protein>
    <submittedName>
        <fullName evidence="1">Uncharacterized protein</fullName>
    </submittedName>
</protein>
<accession>A0A5C5Z3A7</accession>
<name>A0A5C5Z3A7_9BACT</name>
<gene>
    <name evidence="1" type="ORF">CA13_29690</name>
</gene>
<evidence type="ECO:0000313" key="2">
    <source>
        <dbReference type="Proteomes" id="UP000315010"/>
    </source>
</evidence>
<dbReference type="AlphaFoldDB" id="A0A5C5Z3A7"/>